<dbReference type="Proteomes" id="UP000076744">
    <property type="component" value="Unassembled WGS sequence"/>
</dbReference>
<feature type="binding site" evidence="6">
    <location>
        <position position="69"/>
    </location>
    <ligand>
        <name>Mg(2+)</name>
        <dbReference type="ChEBI" id="CHEBI:18420"/>
        <label>1</label>
        <note>catalytic</note>
    </ligand>
</feature>
<dbReference type="Gene3D" id="3.30.540.10">
    <property type="entry name" value="Fructose-1,6-Bisphosphatase, subunit A, domain 1"/>
    <property type="match status" value="1"/>
</dbReference>
<dbReference type="GO" id="GO:0000103">
    <property type="term" value="P:sulfate assimilation"/>
    <property type="evidence" value="ECO:0007669"/>
    <property type="project" value="TreeGrafter"/>
</dbReference>
<dbReference type="PANTHER" id="PTHR43200">
    <property type="entry name" value="PHOSPHATASE"/>
    <property type="match status" value="1"/>
</dbReference>
<organism evidence="7 8">
    <name type="scientific">Cordyceps fumosorosea (strain ARSEF 2679)</name>
    <name type="common">Isaria fumosorosea</name>
    <dbReference type="NCBI Taxonomy" id="1081104"/>
    <lineage>
        <taxon>Eukaryota</taxon>
        <taxon>Fungi</taxon>
        <taxon>Dikarya</taxon>
        <taxon>Ascomycota</taxon>
        <taxon>Pezizomycotina</taxon>
        <taxon>Sordariomycetes</taxon>
        <taxon>Hypocreomycetidae</taxon>
        <taxon>Hypocreales</taxon>
        <taxon>Cordycipitaceae</taxon>
        <taxon>Cordyceps</taxon>
    </lineage>
</organism>
<dbReference type="Pfam" id="PF00459">
    <property type="entry name" value="Inositol_P"/>
    <property type="match status" value="1"/>
</dbReference>
<dbReference type="InterPro" id="IPR051090">
    <property type="entry name" value="Inositol_monoP_superfamily"/>
</dbReference>
<feature type="binding site" evidence="6">
    <location>
        <position position="124"/>
    </location>
    <ligand>
        <name>Mg(2+)</name>
        <dbReference type="ChEBI" id="CHEBI:18420"/>
        <label>1</label>
        <note>catalytic</note>
    </ligand>
</feature>
<comment type="caution">
    <text evidence="7">The sequence shown here is derived from an EMBL/GenBank/DDBJ whole genome shotgun (WGS) entry which is preliminary data.</text>
</comment>
<reference evidence="7 8" key="1">
    <citation type="journal article" date="2016" name="Genome Biol. Evol.">
        <title>Divergent and convergent evolution of fungal pathogenicity.</title>
        <authorList>
            <person name="Shang Y."/>
            <person name="Xiao G."/>
            <person name="Zheng P."/>
            <person name="Cen K."/>
            <person name="Zhan S."/>
            <person name="Wang C."/>
        </authorList>
    </citation>
    <scope>NUCLEOTIDE SEQUENCE [LARGE SCALE GENOMIC DNA]</scope>
    <source>
        <strain evidence="7 8">ARSEF 2679</strain>
    </source>
</reference>
<dbReference type="EMBL" id="AZHB01000005">
    <property type="protein sequence ID" value="OAA69557.1"/>
    <property type="molecule type" value="Genomic_DNA"/>
</dbReference>
<dbReference type="GO" id="GO:0046872">
    <property type="term" value="F:metal ion binding"/>
    <property type="evidence" value="ECO:0007669"/>
    <property type="project" value="UniProtKB-KW"/>
</dbReference>
<keyword evidence="5 6" id="KW-0460">Magnesium</keyword>
<evidence type="ECO:0000256" key="5">
    <source>
        <dbReference type="ARBA" id="ARBA00022842"/>
    </source>
</evidence>
<dbReference type="GO" id="GO:0008441">
    <property type="term" value="F:3'(2'),5'-bisphosphate nucleotidase activity"/>
    <property type="evidence" value="ECO:0007669"/>
    <property type="project" value="TreeGrafter"/>
</dbReference>
<dbReference type="RefSeq" id="XP_018706161.1">
    <property type="nucleotide sequence ID" value="XM_018846433.1"/>
</dbReference>
<feature type="binding site" evidence="6">
    <location>
        <position position="291"/>
    </location>
    <ligand>
        <name>Mg(2+)</name>
        <dbReference type="ChEBI" id="CHEBI:18420"/>
        <label>1</label>
        <note>catalytic</note>
    </ligand>
</feature>
<dbReference type="PROSITE" id="PS00629">
    <property type="entry name" value="IMP_1"/>
    <property type="match status" value="1"/>
</dbReference>
<evidence type="ECO:0000256" key="3">
    <source>
        <dbReference type="ARBA" id="ARBA00022723"/>
    </source>
</evidence>
<comment type="cofactor">
    <cofactor evidence="1 6">
        <name>Mg(2+)</name>
        <dbReference type="ChEBI" id="CHEBI:18420"/>
    </cofactor>
</comment>
<dbReference type="STRING" id="1081104.A0A168B371"/>
<dbReference type="AlphaFoldDB" id="A0A168B371"/>
<dbReference type="OrthoDB" id="411145at2759"/>
<dbReference type="InterPro" id="IPR020583">
    <property type="entry name" value="Inositol_monoP_metal-BS"/>
</dbReference>
<gene>
    <name evidence="7" type="ORF">ISF_02827</name>
</gene>
<feature type="binding site" evidence="6">
    <location>
        <position position="127"/>
    </location>
    <ligand>
        <name>Mg(2+)</name>
        <dbReference type="ChEBI" id="CHEBI:18420"/>
        <label>1</label>
        <note>catalytic</note>
    </ligand>
</feature>
<evidence type="ECO:0000256" key="4">
    <source>
        <dbReference type="ARBA" id="ARBA00022801"/>
    </source>
</evidence>
<dbReference type="SUPFAM" id="SSF56655">
    <property type="entry name" value="Carbohydrate phosphatase"/>
    <property type="match status" value="1"/>
</dbReference>
<accession>A0A168B371</accession>
<dbReference type="CDD" id="cd01517">
    <property type="entry name" value="PAP_phosphatase"/>
    <property type="match status" value="1"/>
</dbReference>
<keyword evidence="8" id="KW-1185">Reference proteome</keyword>
<keyword evidence="4" id="KW-0378">Hydrolase</keyword>
<dbReference type="PANTHER" id="PTHR43200:SF2">
    <property type="entry name" value="3'(2'),5'-BISPHOSPHATE NUCLEOTIDASE"/>
    <property type="match status" value="1"/>
</dbReference>
<feature type="binding site" evidence="6">
    <location>
        <position position="126"/>
    </location>
    <ligand>
        <name>Mg(2+)</name>
        <dbReference type="ChEBI" id="CHEBI:18420"/>
        <label>1</label>
        <note>catalytic</note>
    </ligand>
</feature>
<dbReference type="Gene3D" id="3.40.190.80">
    <property type="match status" value="1"/>
</dbReference>
<name>A0A168B371_CORFA</name>
<dbReference type="InterPro" id="IPR000760">
    <property type="entry name" value="Inositol_monophosphatase-like"/>
</dbReference>
<evidence type="ECO:0000313" key="7">
    <source>
        <dbReference type="EMBL" id="OAA69557.1"/>
    </source>
</evidence>
<evidence type="ECO:0000313" key="8">
    <source>
        <dbReference type="Proteomes" id="UP000076744"/>
    </source>
</evidence>
<evidence type="ECO:0000256" key="2">
    <source>
        <dbReference type="ARBA" id="ARBA00009759"/>
    </source>
</evidence>
<protein>
    <submittedName>
        <fullName evidence="7">Inositol monophosphatase</fullName>
    </submittedName>
</protein>
<comment type="similarity">
    <text evidence="2">Belongs to the inositol monophosphatase superfamily.</text>
</comment>
<evidence type="ECO:0000256" key="1">
    <source>
        <dbReference type="ARBA" id="ARBA00001946"/>
    </source>
</evidence>
<evidence type="ECO:0000256" key="6">
    <source>
        <dbReference type="PIRSR" id="PIRSR600760-2"/>
    </source>
</evidence>
<keyword evidence="3 6" id="KW-0479">Metal-binding</keyword>
<proteinExistence type="inferred from homology"/>
<sequence>MAATFERERAVAEAAVLRAAILTKRVQSSRVHAVSKADATPVTVADFAAQALLISALHAAFPDDRFLGEEDSSALRRDPALRDAVYALVSSSADGPASVDDMLDLIDLGGAGAGGPAGRFWAMDPIDGTATFLKGQQYAVALALVEHGREVVGVVAYPSLDPDAGGGVGIRDRVVDAPDGMGVLLTAVKGRGATVRRFPSLAAASLASSPASPLPPLPPPPPAADLRFVDCQRSSSTDHGPVRALAARLGAKYPGLDIWASHVRYAALVLGAADAWVRVPRRGDAVFCTWDNAGAQLLFTERGGCVTDLDGREIDFGAGRALSANRGMVAARADVHAELLAAVTDVLAAEDDKEAAR</sequence>
<dbReference type="GeneID" id="30019119"/>